<feature type="transmembrane region" description="Helical" evidence="2">
    <location>
        <begin position="52"/>
        <end position="72"/>
    </location>
</feature>
<feature type="transmembrane region" description="Helical" evidence="2">
    <location>
        <begin position="22"/>
        <end position="40"/>
    </location>
</feature>
<keyword evidence="2" id="KW-0472">Membrane</keyword>
<evidence type="ECO:0000313" key="5">
    <source>
        <dbReference type="Proteomes" id="UP001274830"/>
    </source>
</evidence>
<evidence type="ECO:0000256" key="1">
    <source>
        <dbReference type="SAM" id="MobiDB-lite"/>
    </source>
</evidence>
<proteinExistence type="predicted"/>
<dbReference type="InterPro" id="IPR049326">
    <property type="entry name" value="Rhodopsin_dom_fungi"/>
</dbReference>
<evidence type="ECO:0000259" key="3">
    <source>
        <dbReference type="Pfam" id="PF20684"/>
    </source>
</evidence>
<evidence type="ECO:0000256" key="2">
    <source>
        <dbReference type="SAM" id="Phobius"/>
    </source>
</evidence>
<comment type="caution">
    <text evidence="4">The sequence shown here is derived from an EMBL/GenBank/DDBJ whole genome shotgun (WGS) entry which is preliminary data.</text>
</comment>
<feature type="compositionally biased region" description="Polar residues" evidence="1">
    <location>
        <begin position="243"/>
        <end position="258"/>
    </location>
</feature>
<gene>
    <name evidence="4" type="ORF">LTR78_000551</name>
</gene>
<dbReference type="EMBL" id="JAUTXT010000001">
    <property type="protein sequence ID" value="KAK3680174.1"/>
    <property type="molecule type" value="Genomic_DNA"/>
</dbReference>
<dbReference type="AlphaFoldDB" id="A0AAE0WY19"/>
<dbReference type="Proteomes" id="UP001274830">
    <property type="component" value="Unassembled WGS sequence"/>
</dbReference>
<sequence length="288" mass="32151">MADPSAPVPTLTVSQTLYATDLIFVLSLWIGKISVALLFVRLANSSKKTRPGWILTGLTVVFGFISFLLIAIRPPTSHPWRYDEVTASSALARWIVNGVLSIIVDLIVCGMSCYLVWDLQMNFQSKSLVVTAFALRIFVVPITILRLVSLGNVMPDNISFTYTLPEIFTQLEMHCNLIATTLPCLRLFLTAWNTNFMNLNLEEMDPQAYKEHVTSHTQSYELSSQINGNSKGGSRLGHKQNSNKHGWANRSQGRNTTMVERAERDEDAASDNSTQAIVIKQTIAIDRE</sequence>
<name>A0AAE0WY19_9PEZI</name>
<dbReference type="PANTHER" id="PTHR39614:SF2">
    <property type="entry name" value="INTEGRAL MEMBRANE PROTEIN"/>
    <property type="match status" value="1"/>
</dbReference>
<keyword evidence="5" id="KW-1185">Reference proteome</keyword>
<organism evidence="4 5">
    <name type="scientific">Recurvomyces mirabilis</name>
    <dbReference type="NCBI Taxonomy" id="574656"/>
    <lineage>
        <taxon>Eukaryota</taxon>
        <taxon>Fungi</taxon>
        <taxon>Dikarya</taxon>
        <taxon>Ascomycota</taxon>
        <taxon>Pezizomycotina</taxon>
        <taxon>Dothideomycetes</taxon>
        <taxon>Dothideomycetidae</taxon>
        <taxon>Mycosphaerellales</taxon>
        <taxon>Teratosphaeriaceae</taxon>
        <taxon>Recurvomyces</taxon>
    </lineage>
</organism>
<feature type="domain" description="Rhodopsin" evidence="3">
    <location>
        <begin position="16"/>
        <end position="189"/>
    </location>
</feature>
<feature type="region of interest" description="Disordered" evidence="1">
    <location>
        <begin position="225"/>
        <end position="273"/>
    </location>
</feature>
<feature type="transmembrane region" description="Helical" evidence="2">
    <location>
        <begin position="128"/>
        <end position="148"/>
    </location>
</feature>
<dbReference type="PANTHER" id="PTHR39614">
    <property type="entry name" value="INTEGRAL MEMBRANE PROTEIN"/>
    <property type="match status" value="1"/>
</dbReference>
<protein>
    <recommendedName>
        <fullName evidence="3">Rhodopsin domain-containing protein</fullName>
    </recommendedName>
</protein>
<keyword evidence="2" id="KW-1133">Transmembrane helix</keyword>
<dbReference type="Pfam" id="PF20684">
    <property type="entry name" value="Fung_rhodopsin"/>
    <property type="match status" value="1"/>
</dbReference>
<accession>A0AAE0WY19</accession>
<reference evidence="4" key="1">
    <citation type="submission" date="2023-07" db="EMBL/GenBank/DDBJ databases">
        <title>Black Yeasts Isolated from many extreme environments.</title>
        <authorList>
            <person name="Coleine C."/>
            <person name="Stajich J.E."/>
            <person name="Selbmann L."/>
        </authorList>
    </citation>
    <scope>NUCLEOTIDE SEQUENCE</scope>
    <source>
        <strain evidence="4">CCFEE 5485</strain>
    </source>
</reference>
<feature type="transmembrane region" description="Helical" evidence="2">
    <location>
        <begin position="92"/>
        <end position="116"/>
    </location>
</feature>
<evidence type="ECO:0000313" key="4">
    <source>
        <dbReference type="EMBL" id="KAK3680174.1"/>
    </source>
</evidence>
<keyword evidence="2" id="KW-0812">Transmembrane</keyword>